<dbReference type="PANTHER" id="PTHR45856">
    <property type="entry name" value="ALPHA/BETA-HYDROLASES SUPERFAMILY PROTEIN"/>
    <property type="match status" value="1"/>
</dbReference>
<dbReference type="InterPro" id="IPR051218">
    <property type="entry name" value="Sec_MonoDiacylglyc_Lipase"/>
</dbReference>
<keyword evidence="1" id="KW-0812">Transmembrane</keyword>
<name>A0AAN7TQ02_9MYCE</name>
<dbReference type="InterPro" id="IPR029058">
    <property type="entry name" value="AB_hydrolase_fold"/>
</dbReference>
<protein>
    <recommendedName>
        <fullName evidence="2">Fungal lipase-type domain-containing protein</fullName>
    </recommendedName>
</protein>
<feature type="domain" description="Fungal lipase-type" evidence="2">
    <location>
        <begin position="86"/>
        <end position="211"/>
    </location>
</feature>
<feature type="transmembrane region" description="Helical" evidence="1">
    <location>
        <begin position="6"/>
        <end position="22"/>
    </location>
</feature>
<evidence type="ECO:0000313" key="4">
    <source>
        <dbReference type="Proteomes" id="UP001344447"/>
    </source>
</evidence>
<evidence type="ECO:0000256" key="1">
    <source>
        <dbReference type="SAM" id="Phobius"/>
    </source>
</evidence>
<dbReference type="EMBL" id="JAVFKY010000004">
    <property type="protein sequence ID" value="KAK5577124.1"/>
    <property type="molecule type" value="Genomic_DNA"/>
</dbReference>
<dbReference type="Gene3D" id="3.40.50.1820">
    <property type="entry name" value="alpha/beta hydrolase"/>
    <property type="match status" value="1"/>
</dbReference>
<comment type="caution">
    <text evidence="3">The sequence shown here is derived from an EMBL/GenBank/DDBJ whole genome shotgun (WGS) entry which is preliminary data.</text>
</comment>
<dbReference type="AlphaFoldDB" id="A0AAN7TQ02"/>
<organism evidence="3 4">
    <name type="scientific">Dictyostelium firmibasis</name>
    <dbReference type="NCBI Taxonomy" id="79012"/>
    <lineage>
        <taxon>Eukaryota</taxon>
        <taxon>Amoebozoa</taxon>
        <taxon>Evosea</taxon>
        <taxon>Eumycetozoa</taxon>
        <taxon>Dictyostelia</taxon>
        <taxon>Dictyosteliales</taxon>
        <taxon>Dictyosteliaceae</taxon>
        <taxon>Dictyostelium</taxon>
    </lineage>
</organism>
<accession>A0AAN7TQ02</accession>
<reference evidence="3 4" key="1">
    <citation type="submission" date="2023-11" db="EMBL/GenBank/DDBJ databases">
        <title>Dfirmibasis_genome.</title>
        <authorList>
            <person name="Edelbroek B."/>
            <person name="Kjellin J."/>
            <person name="Jerlstrom-Hultqvist J."/>
            <person name="Soderbom F."/>
        </authorList>
    </citation>
    <scope>NUCLEOTIDE SEQUENCE [LARGE SCALE GENOMIC DNA]</scope>
    <source>
        <strain evidence="3 4">TNS-C-14</strain>
    </source>
</reference>
<evidence type="ECO:0000313" key="3">
    <source>
        <dbReference type="EMBL" id="KAK5577124.1"/>
    </source>
</evidence>
<dbReference type="InterPro" id="IPR002921">
    <property type="entry name" value="Fungal_lipase-type"/>
</dbReference>
<keyword evidence="4" id="KW-1185">Reference proteome</keyword>
<dbReference type="GO" id="GO:0006629">
    <property type="term" value="P:lipid metabolic process"/>
    <property type="evidence" value="ECO:0007669"/>
    <property type="project" value="InterPro"/>
</dbReference>
<dbReference type="Proteomes" id="UP001344447">
    <property type="component" value="Unassembled WGS sequence"/>
</dbReference>
<dbReference type="CDD" id="cd00519">
    <property type="entry name" value="Lipase_3"/>
    <property type="match status" value="1"/>
</dbReference>
<gene>
    <name evidence="3" type="ORF">RB653_002062</name>
</gene>
<keyword evidence="1" id="KW-1133">Transmembrane helix</keyword>
<proteinExistence type="predicted"/>
<dbReference type="Pfam" id="PF01764">
    <property type="entry name" value="Lipase_3"/>
    <property type="match status" value="1"/>
</dbReference>
<keyword evidence="1" id="KW-0472">Membrane</keyword>
<evidence type="ECO:0000259" key="2">
    <source>
        <dbReference type="Pfam" id="PF01764"/>
    </source>
</evidence>
<sequence length="513" mass="59734">MYKLKYIIFFFILEISFLNLILGSKIGKEGDYIFAYFSDIVYKTNNKEFSKSEFIKINGECVEWEIVVNEKKLMVFKSKYTNNLIFSFQGTHSFGDMASAVDFELFSCFFSQSSGKGCGNIHFGFQDQFNFYQNLMLSIIDYLDQPYDIYFTGHSAGGAVALLASLFYSNEKNLKNIESINCITFGQPAIGDDEFNNFFLKSLKKINYRRYINVENNPTFHKSYSQDPIINIMSTVNVYHPKFSSDSTIFLKCKRHFCPKFSLGLHSSDLYLLNLYNHNYSQCNINCRFVEQNAKFLKFREYRCMVKNESVLTGIFNPKGILPDKYSVCLFTSKKQYKHYEFSLFKSCNVNYYKDYEDPEILIDKVEHKKEFSKKLFNYKELIVTVENHNSILGTSSFAYNLSFINPLPTLKPPTNLSASIISVKNDLLYIQVNFNIEDEKNINNNNTNYNIFISNVGQNWIKYKQTIEPWDKKNYISKIINDIPKGMYSIVVFSECNGIQSPPSNIAFLKYI</sequence>
<dbReference type="SUPFAM" id="SSF53474">
    <property type="entry name" value="alpha/beta-Hydrolases"/>
    <property type="match status" value="1"/>
</dbReference>
<dbReference type="PANTHER" id="PTHR45856:SF24">
    <property type="entry name" value="FUNGAL LIPASE-LIKE DOMAIN-CONTAINING PROTEIN"/>
    <property type="match status" value="1"/>
</dbReference>